<dbReference type="SUPFAM" id="SSF47413">
    <property type="entry name" value="lambda repressor-like DNA-binding domains"/>
    <property type="match status" value="1"/>
</dbReference>
<dbReference type="EMBL" id="PIXC01000002">
    <property type="protein sequence ID" value="PKE27125.1"/>
    <property type="molecule type" value="Genomic_DNA"/>
</dbReference>
<proteinExistence type="predicted"/>
<dbReference type="AlphaFoldDB" id="A0A855GWC3"/>
<dbReference type="PROSITE" id="PS50943">
    <property type="entry name" value="HTH_CROC1"/>
    <property type="match status" value="1"/>
</dbReference>
<evidence type="ECO:0000259" key="1">
    <source>
        <dbReference type="PROSITE" id="PS50943"/>
    </source>
</evidence>
<gene>
    <name evidence="2" type="ORF">CW686_01385</name>
</gene>
<comment type="caution">
    <text evidence="2">The sequence shown here is derived from an EMBL/GenBank/DDBJ whole genome shotgun (WGS) entry which is preliminary data.</text>
</comment>
<reference evidence="2 3" key="1">
    <citation type="submission" date="2017-12" db="EMBL/GenBank/DDBJ databases">
        <title>Genomics of Macrococcus caseolyticus.</title>
        <authorList>
            <person name="MacFadyen A.C."/>
            <person name="Paterson G.K."/>
        </authorList>
    </citation>
    <scope>NUCLEOTIDE SEQUENCE [LARGE SCALE GENOMIC DNA]</scope>
    <source>
        <strain evidence="2 3">5788_EF188</strain>
    </source>
</reference>
<dbReference type="GO" id="GO:0003677">
    <property type="term" value="F:DNA binding"/>
    <property type="evidence" value="ECO:0007669"/>
    <property type="project" value="InterPro"/>
</dbReference>
<organism evidence="2 3">
    <name type="scientific">Macrococcoides caseolyticum</name>
    <dbReference type="NCBI Taxonomy" id="69966"/>
    <lineage>
        <taxon>Bacteria</taxon>
        <taxon>Bacillati</taxon>
        <taxon>Bacillota</taxon>
        <taxon>Bacilli</taxon>
        <taxon>Bacillales</taxon>
        <taxon>Staphylococcaceae</taxon>
        <taxon>Macrococcoides</taxon>
    </lineage>
</organism>
<dbReference type="InterPro" id="IPR010982">
    <property type="entry name" value="Lambda_DNA-bd_dom_sf"/>
</dbReference>
<dbReference type="InterPro" id="IPR001387">
    <property type="entry name" value="Cro/C1-type_HTH"/>
</dbReference>
<dbReference type="Proteomes" id="UP000233482">
    <property type="component" value="Unassembled WGS sequence"/>
</dbReference>
<dbReference type="RefSeq" id="WP_101144069.1">
    <property type="nucleotide sequence ID" value="NZ_PIWM01000001.1"/>
</dbReference>
<accession>A0A855GWC3</accession>
<dbReference type="Pfam" id="PF13443">
    <property type="entry name" value="HTH_26"/>
    <property type="match status" value="1"/>
</dbReference>
<name>A0A855GWC3_9STAP</name>
<sequence length="106" mass="12394">MEMKDNLSKNLKLLMEQSKTTQTAIVEKTGLNRPTLKLILDNKHQNIKFSTIEGIANYFHIRPIMLFEELKVIEVNGKKQIITVGQYEEIELYLHRIQLSSEVKHD</sequence>
<protein>
    <recommendedName>
        <fullName evidence="1">HTH cro/C1-type domain-containing protein</fullName>
    </recommendedName>
</protein>
<feature type="domain" description="HTH cro/C1-type" evidence="1">
    <location>
        <begin position="11"/>
        <end position="66"/>
    </location>
</feature>
<evidence type="ECO:0000313" key="3">
    <source>
        <dbReference type="Proteomes" id="UP000233482"/>
    </source>
</evidence>
<evidence type="ECO:0000313" key="2">
    <source>
        <dbReference type="EMBL" id="PKE27125.1"/>
    </source>
</evidence>
<dbReference type="Gene3D" id="1.10.260.40">
    <property type="entry name" value="lambda repressor-like DNA-binding domains"/>
    <property type="match status" value="1"/>
</dbReference>